<dbReference type="Proteomes" id="UP000828390">
    <property type="component" value="Unassembled WGS sequence"/>
</dbReference>
<sequence>MSLLRETMETHGKVYPDVHMKIISSSSALVCNDGKGSSADEAVNRQSTDVLKINREKIEEKCVE</sequence>
<protein>
    <submittedName>
        <fullName evidence="1">Uncharacterized protein</fullName>
    </submittedName>
</protein>
<comment type="caution">
    <text evidence="1">The sequence shown here is derived from an EMBL/GenBank/DDBJ whole genome shotgun (WGS) entry which is preliminary data.</text>
</comment>
<gene>
    <name evidence="1" type="ORF">DPMN_052793</name>
</gene>
<evidence type="ECO:0000313" key="2">
    <source>
        <dbReference type="Proteomes" id="UP000828390"/>
    </source>
</evidence>
<keyword evidence="2" id="KW-1185">Reference proteome</keyword>
<dbReference type="EMBL" id="JAIWYP010000012">
    <property type="protein sequence ID" value="KAH3726916.1"/>
    <property type="molecule type" value="Genomic_DNA"/>
</dbReference>
<accession>A0A9D4CLI6</accession>
<dbReference type="AlphaFoldDB" id="A0A9D4CLI6"/>
<evidence type="ECO:0000313" key="1">
    <source>
        <dbReference type="EMBL" id="KAH3726916.1"/>
    </source>
</evidence>
<organism evidence="1 2">
    <name type="scientific">Dreissena polymorpha</name>
    <name type="common">Zebra mussel</name>
    <name type="synonym">Mytilus polymorpha</name>
    <dbReference type="NCBI Taxonomy" id="45954"/>
    <lineage>
        <taxon>Eukaryota</taxon>
        <taxon>Metazoa</taxon>
        <taxon>Spiralia</taxon>
        <taxon>Lophotrochozoa</taxon>
        <taxon>Mollusca</taxon>
        <taxon>Bivalvia</taxon>
        <taxon>Autobranchia</taxon>
        <taxon>Heteroconchia</taxon>
        <taxon>Euheterodonta</taxon>
        <taxon>Imparidentia</taxon>
        <taxon>Neoheterodontei</taxon>
        <taxon>Myida</taxon>
        <taxon>Dreissenoidea</taxon>
        <taxon>Dreissenidae</taxon>
        <taxon>Dreissena</taxon>
    </lineage>
</organism>
<reference evidence="1" key="1">
    <citation type="journal article" date="2019" name="bioRxiv">
        <title>The Genome of the Zebra Mussel, Dreissena polymorpha: A Resource for Invasive Species Research.</title>
        <authorList>
            <person name="McCartney M.A."/>
            <person name="Auch B."/>
            <person name="Kono T."/>
            <person name="Mallez S."/>
            <person name="Zhang Y."/>
            <person name="Obille A."/>
            <person name="Becker A."/>
            <person name="Abrahante J.E."/>
            <person name="Garbe J."/>
            <person name="Badalamenti J.P."/>
            <person name="Herman A."/>
            <person name="Mangelson H."/>
            <person name="Liachko I."/>
            <person name="Sullivan S."/>
            <person name="Sone E.D."/>
            <person name="Koren S."/>
            <person name="Silverstein K.A.T."/>
            <person name="Beckman K.B."/>
            <person name="Gohl D.M."/>
        </authorList>
    </citation>
    <scope>NUCLEOTIDE SEQUENCE</scope>
    <source>
        <strain evidence="1">Duluth1</strain>
        <tissue evidence="1">Whole animal</tissue>
    </source>
</reference>
<reference evidence="1" key="2">
    <citation type="submission" date="2020-11" db="EMBL/GenBank/DDBJ databases">
        <authorList>
            <person name="McCartney M.A."/>
            <person name="Auch B."/>
            <person name="Kono T."/>
            <person name="Mallez S."/>
            <person name="Becker A."/>
            <person name="Gohl D.M."/>
            <person name="Silverstein K.A.T."/>
            <person name="Koren S."/>
            <person name="Bechman K.B."/>
            <person name="Herman A."/>
            <person name="Abrahante J.E."/>
            <person name="Garbe J."/>
        </authorList>
    </citation>
    <scope>NUCLEOTIDE SEQUENCE</scope>
    <source>
        <strain evidence="1">Duluth1</strain>
        <tissue evidence="1">Whole animal</tissue>
    </source>
</reference>
<proteinExistence type="predicted"/>
<name>A0A9D4CLI6_DREPO</name>